<proteinExistence type="predicted"/>
<dbReference type="EMBL" id="BGPR01070049">
    <property type="protein sequence ID" value="GBO43566.1"/>
    <property type="molecule type" value="Genomic_DNA"/>
</dbReference>
<protein>
    <submittedName>
        <fullName evidence="1">Uncharacterized protein</fullName>
    </submittedName>
</protein>
<dbReference type="AlphaFoldDB" id="A0A4Y2X3A0"/>
<accession>A0A4Y2X3A0</accession>
<evidence type="ECO:0000313" key="1">
    <source>
        <dbReference type="EMBL" id="GBO43566.1"/>
    </source>
</evidence>
<sequence length="57" mass="6497">MFLLLSCTIIEQVVRVFPESPKWLLSTGRYEETGRLLRNIATTNGRGLSPDYVVNLK</sequence>
<feature type="non-terminal residue" evidence="1">
    <location>
        <position position="57"/>
    </location>
</feature>
<gene>
    <name evidence="1" type="ORF">AVEN_206418_1</name>
</gene>
<organism evidence="1 2">
    <name type="scientific">Araneus ventricosus</name>
    <name type="common">Orbweaver spider</name>
    <name type="synonym">Epeira ventricosa</name>
    <dbReference type="NCBI Taxonomy" id="182803"/>
    <lineage>
        <taxon>Eukaryota</taxon>
        <taxon>Metazoa</taxon>
        <taxon>Ecdysozoa</taxon>
        <taxon>Arthropoda</taxon>
        <taxon>Chelicerata</taxon>
        <taxon>Arachnida</taxon>
        <taxon>Araneae</taxon>
        <taxon>Araneomorphae</taxon>
        <taxon>Entelegynae</taxon>
        <taxon>Araneoidea</taxon>
        <taxon>Araneidae</taxon>
        <taxon>Araneus</taxon>
    </lineage>
</organism>
<dbReference type="OrthoDB" id="2544694at2759"/>
<evidence type="ECO:0000313" key="2">
    <source>
        <dbReference type="Proteomes" id="UP000499080"/>
    </source>
</evidence>
<name>A0A4Y2X3A0_ARAVE</name>
<keyword evidence="2" id="KW-1185">Reference proteome</keyword>
<dbReference type="Proteomes" id="UP000499080">
    <property type="component" value="Unassembled WGS sequence"/>
</dbReference>
<dbReference type="Gene3D" id="1.10.286.90">
    <property type="entry name" value="MFS transporter, transmembrane helix TM10b"/>
    <property type="match status" value="1"/>
</dbReference>
<reference evidence="1 2" key="1">
    <citation type="journal article" date="2019" name="Sci. Rep.">
        <title>Orb-weaving spider Araneus ventricosus genome elucidates the spidroin gene catalogue.</title>
        <authorList>
            <person name="Kono N."/>
            <person name="Nakamura H."/>
            <person name="Ohtoshi R."/>
            <person name="Moran D.A.P."/>
            <person name="Shinohara A."/>
            <person name="Yoshida Y."/>
            <person name="Fujiwara M."/>
            <person name="Mori M."/>
            <person name="Tomita M."/>
            <person name="Arakawa K."/>
        </authorList>
    </citation>
    <scope>NUCLEOTIDE SEQUENCE [LARGE SCALE GENOMIC DNA]</scope>
</reference>
<comment type="caution">
    <text evidence="1">The sequence shown here is derived from an EMBL/GenBank/DDBJ whole genome shotgun (WGS) entry which is preliminary data.</text>
</comment>